<reference evidence="1" key="3">
    <citation type="submission" date="2015-02" db="UniProtKB">
        <authorList>
            <consortium name="EnsemblProtists"/>
        </authorList>
    </citation>
    <scope>IDENTIFICATION</scope>
    <source>
        <strain evidence="1">DAOM BR144</strain>
    </source>
</reference>
<dbReference type="EnsemblProtists" id="PYU1_T008720">
    <property type="protein sequence ID" value="PYU1_T008720"/>
    <property type="gene ID" value="PYU1_G008703"/>
</dbReference>
<dbReference type="EMBL" id="GL376558">
    <property type="status" value="NOT_ANNOTATED_CDS"/>
    <property type="molecule type" value="Genomic_DNA"/>
</dbReference>
<dbReference type="eggNOG" id="ENOG502RZDS">
    <property type="taxonomic scope" value="Eukaryota"/>
</dbReference>
<reference evidence="2" key="1">
    <citation type="journal article" date="2010" name="Genome Biol.">
        <title>Genome sequence of the necrotrophic plant pathogen Pythium ultimum reveals original pathogenicity mechanisms and effector repertoire.</title>
        <authorList>
            <person name="Levesque C.A."/>
            <person name="Brouwer H."/>
            <person name="Cano L."/>
            <person name="Hamilton J.P."/>
            <person name="Holt C."/>
            <person name="Huitema E."/>
            <person name="Raffaele S."/>
            <person name="Robideau G.P."/>
            <person name="Thines M."/>
            <person name="Win J."/>
            <person name="Zerillo M.M."/>
            <person name="Beakes G.W."/>
            <person name="Boore J.L."/>
            <person name="Busam D."/>
            <person name="Dumas B."/>
            <person name="Ferriera S."/>
            <person name="Fuerstenberg S.I."/>
            <person name="Gachon C.M."/>
            <person name="Gaulin E."/>
            <person name="Govers F."/>
            <person name="Grenville-Briggs L."/>
            <person name="Horner N."/>
            <person name="Hostetler J."/>
            <person name="Jiang R.H."/>
            <person name="Johnson J."/>
            <person name="Krajaejun T."/>
            <person name="Lin H."/>
            <person name="Meijer H.J."/>
            <person name="Moore B."/>
            <person name="Morris P."/>
            <person name="Phuntmart V."/>
            <person name="Puiu D."/>
            <person name="Shetty J."/>
            <person name="Stajich J.E."/>
            <person name="Tripathy S."/>
            <person name="Wawra S."/>
            <person name="van West P."/>
            <person name="Whitty B.R."/>
            <person name="Coutinho P.M."/>
            <person name="Henrissat B."/>
            <person name="Martin F."/>
            <person name="Thomas P.D."/>
            <person name="Tyler B.M."/>
            <person name="De Vries R.P."/>
            <person name="Kamoun S."/>
            <person name="Yandell M."/>
            <person name="Tisserat N."/>
            <person name="Buell C.R."/>
        </authorList>
    </citation>
    <scope>NUCLEOTIDE SEQUENCE</scope>
    <source>
        <strain evidence="2">DAOM:BR144</strain>
    </source>
</reference>
<dbReference type="AlphaFoldDB" id="K3WUS3"/>
<reference evidence="2" key="2">
    <citation type="submission" date="2010-04" db="EMBL/GenBank/DDBJ databases">
        <authorList>
            <person name="Buell R."/>
            <person name="Hamilton J."/>
            <person name="Hostetler J."/>
        </authorList>
    </citation>
    <scope>NUCLEOTIDE SEQUENCE [LARGE SCALE GENOMIC DNA]</scope>
    <source>
        <strain evidence="2">DAOM:BR144</strain>
    </source>
</reference>
<accession>K3WUS3</accession>
<dbReference type="Proteomes" id="UP000019132">
    <property type="component" value="Unassembled WGS sequence"/>
</dbReference>
<evidence type="ECO:0008006" key="3">
    <source>
        <dbReference type="Google" id="ProtNLM"/>
    </source>
</evidence>
<evidence type="ECO:0000313" key="2">
    <source>
        <dbReference type="Proteomes" id="UP000019132"/>
    </source>
</evidence>
<sequence>FDETIVLTDLRQGGDPTASTIVSKFDAHDVVSSLRWSPDESQLSWTTDGGDFQIADARARSSQLQIPLYTYLQIEKLGGLFTHEYLNNHS</sequence>
<evidence type="ECO:0000313" key="1">
    <source>
        <dbReference type="EnsemblProtists" id="PYU1_T008720"/>
    </source>
</evidence>
<organism evidence="1 2">
    <name type="scientific">Globisporangium ultimum (strain ATCC 200006 / CBS 805.95 / DAOM BR144)</name>
    <name type="common">Pythium ultimum</name>
    <dbReference type="NCBI Taxonomy" id="431595"/>
    <lineage>
        <taxon>Eukaryota</taxon>
        <taxon>Sar</taxon>
        <taxon>Stramenopiles</taxon>
        <taxon>Oomycota</taxon>
        <taxon>Peronosporomycetes</taxon>
        <taxon>Pythiales</taxon>
        <taxon>Pythiaceae</taxon>
        <taxon>Globisporangium</taxon>
    </lineage>
</organism>
<name>K3WUS3_GLOUD</name>
<dbReference type="InParanoid" id="K3WUS3"/>
<proteinExistence type="predicted"/>
<protein>
    <recommendedName>
        <fullName evidence="3">Dipeptidylpeptidase IV N-terminal domain-containing protein</fullName>
    </recommendedName>
</protein>
<dbReference type="VEuPathDB" id="FungiDB:PYU1_G008703"/>
<dbReference type="HOGENOM" id="CLU_2447473_0_0_1"/>
<keyword evidence="2" id="KW-1185">Reference proteome</keyword>